<evidence type="ECO:0000256" key="16">
    <source>
        <dbReference type="RuleBase" id="RU000456"/>
    </source>
</evidence>
<accession>A0A0K0XW77</accession>
<dbReference type="PANTHER" id="PTHR22888:SF9">
    <property type="entry name" value="CYTOCHROME C OXIDASE SUBUNIT 2"/>
    <property type="match status" value="1"/>
</dbReference>
<evidence type="ECO:0000256" key="13">
    <source>
        <dbReference type="ARBA" id="ARBA00023136"/>
    </source>
</evidence>
<dbReference type="STRING" id="1579979.WM2015_1589"/>
<dbReference type="InterPro" id="IPR009056">
    <property type="entry name" value="Cyt_c-like_dom"/>
</dbReference>
<evidence type="ECO:0000256" key="7">
    <source>
        <dbReference type="ARBA" id="ARBA00022723"/>
    </source>
</evidence>
<dbReference type="InterPro" id="IPR011759">
    <property type="entry name" value="Cyt_c_oxidase_su2_TM_dom"/>
</dbReference>
<dbReference type="AlphaFoldDB" id="A0A0K0XW77"/>
<evidence type="ECO:0000313" key="18">
    <source>
        <dbReference type="EMBL" id="AKS41959.1"/>
    </source>
</evidence>
<dbReference type="PROSITE" id="PS50999">
    <property type="entry name" value="COX2_TM"/>
    <property type="match status" value="1"/>
</dbReference>
<dbReference type="PROSITE" id="PS00078">
    <property type="entry name" value="COX2"/>
    <property type="match status" value="1"/>
</dbReference>
<dbReference type="NCBIfam" id="TIGR02866">
    <property type="entry name" value="CoxB"/>
    <property type="match status" value="1"/>
</dbReference>
<dbReference type="Gene3D" id="1.10.287.90">
    <property type="match status" value="1"/>
</dbReference>
<organism evidence="18 19">
    <name type="scientific">Wenzhouxiangella marina</name>
    <dbReference type="NCBI Taxonomy" id="1579979"/>
    <lineage>
        <taxon>Bacteria</taxon>
        <taxon>Pseudomonadati</taxon>
        <taxon>Pseudomonadota</taxon>
        <taxon>Gammaproteobacteria</taxon>
        <taxon>Chromatiales</taxon>
        <taxon>Wenzhouxiangellaceae</taxon>
        <taxon>Wenzhouxiangella</taxon>
    </lineage>
</organism>
<evidence type="ECO:0000256" key="17">
    <source>
        <dbReference type="RuleBase" id="RU004024"/>
    </source>
</evidence>
<dbReference type="Pfam" id="PF00116">
    <property type="entry name" value="COX2"/>
    <property type="match status" value="1"/>
</dbReference>
<gene>
    <name evidence="18" type="ORF">WM2015_1589</name>
</gene>
<name>A0A0K0XW77_9GAMM</name>
<dbReference type="Gene3D" id="2.60.40.420">
    <property type="entry name" value="Cupredoxins - blue copper proteins"/>
    <property type="match status" value="1"/>
</dbReference>
<dbReference type="EMBL" id="CP012154">
    <property type="protein sequence ID" value="AKS41959.1"/>
    <property type="molecule type" value="Genomic_DNA"/>
</dbReference>
<evidence type="ECO:0000256" key="2">
    <source>
        <dbReference type="ARBA" id="ARBA00007866"/>
    </source>
</evidence>
<evidence type="ECO:0000256" key="4">
    <source>
        <dbReference type="ARBA" id="ARBA00022617"/>
    </source>
</evidence>
<dbReference type="InterPro" id="IPR001505">
    <property type="entry name" value="Copper_CuA"/>
</dbReference>
<evidence type="ECO:0000256" key="3">
    <source>
        <dbReference type="ARBA" id="ARBA00022448"/>
    </source>
</evidence>
<dbReference type="PRINTS" id="PR01166">
    <property type="entry name" value="CYCOXIDASEII"/>
</dbReference>
<evidence type="ECO:0000256" key="10">
    <source>
        <dbReference type="ARBA" id="ARBA00022989"/>
    </source>
</evidence>
<keyword evidence="11" id="KW-0408">Iron</keyword>
<evidence type="ECO:0000256" key="15">
    <source>
        <dbReference type="ARBA" id="ARBA00047816"/>
    </source>
</evidence>
<keyword evidence="7 17" id="KW-0479">Metal-binding</keyword>
<evidence type="ECO:0000256" key="1">
    <source>
        <dbReference type="ARBA" id="ARBA00004141"/>
    </source>
</evidence>
<keyword evidence="6 16" id="KW-0812">Transmembrane</keyword>
<keyword evidence="19" id="KW-1185">Reference proteome</keyword>
<evidence type="ECO:0000256" key="6">
    <source>
        <dbReference type="ARBA" id="ARBA00022692"/>
    </source>
</evidence>
<dbReference type="Pfam" id="PF02790">
    <property type="entry name" value="COX2_TM"/>
    <property type="match status" value="1"/>
</dbReference>
<dbReference type="GO" id="GO:0005507">
    <property type="term" value="F:copper ion binding"/>
    <property type="evidence" value="ECO:0007669"/>
    <property type="project" value="InterPro"/>
</dbReference>
<dbReference type="GO" id="GO:0004129">
    <property type="term" value="F:cytochrome-c oxidase activity"/>
    <property type="evidence" value="ECO:0007669"/>
    <property type="project" value="UniProtKB-EC"/>
</dbReference>
<evidence type="ECO:0000256" key="14">
    <source>
        <dbReference type="ARBA" id="ARBA00024688"/>
    </source>
</evidence>
<evidence type="ECO:0000256" key="9">
    <source>
        <dbReference type="ARBA" id="ARBA00022982"/>
    </source>
</evidence>
<comment type="function">
    <text evidence="14 17">Subunits I and II form the functional core of the enzyme complex. Electrons originating in cytochrome c are transferred via heme a and Cu(A) to the binuclear center formed by heme a3 and Cu(B).</text>
</comment>
<reference evidence="18 19" key="1">
    <citation type="submission" date="2015-07" db="EMBL/GenBank/DDBJ databases">
        <authorList>
            <person name="Noorani M."/>
        </authorList>
    </citation>
    <scope>NUCLEOTIDE SEQUENCE [LARGE SCALE GENOMIC DNA]</scope>
    <source>
        <strain evidence="18 19">KCTC 42284</strain>
    </source>
</reference>
<evidence type="ECO:0000256" key="5">
    <source>
        <dbReference type="ARBA" id="ARBA00022660"/>
    </source>
</evidence>
<dbReference type="PANTHER" id="PTHR22888">
    <property type="entry name" value="CYTOCHROME C OXIDASE, SUBUNIT II"/>
    <property type="match status" value="1"/>
</dbReference>
<keyword evidence="5 16" id="KW-0679">Respiratory chain</keyword>
<sequence>MKRTNELIVALAVMAVIVVVTWGLFAVGDNMSEGVTPFSKDVYQLHNQILGIVTIIGVLVFTAMFTSIIVHRKSRGHEPAKFSHSTKAEILWTAIPVLILVVMAIPSTRVLIDMESTGGAEMNIKITGYQWLWKYDYIEDGVSFYSALDRDSNRVRQIGSGEAPESVDNYLLNVDNRLVVPVNTKIRFLLTSDDVIHSWWVPALGWKRDAIPGMINEAWTLIEEEGTYRGQCAELCGKDHGFMPIVVEAVSREAYDAWVAEQRQAIAATAQESSRLWTRAELMDHGAGVYEAQCAACHQADGSGLQPAFPALAMNGEPTGQLEDHLRVVLDGREGTAMTGFRGRLEPQDIAAALTYARNAWSDEEGEIIQPSMVAELDQG</sequence>
<keyword evidence="3 16" id="KW-0813">Transport</keyword>
<evidence type="ECO:0000256" key="11">
    <source>
        <dbReference type="ARBA" id="ARBA00023004"/>
    </source>
</evidence>
<dbReference type="InterPro" id="IPR036909">
    <property type="entry name" value="Cyt_c-like_dom_sf"/>
</dbReference>
<comment type="catalytic activity">
    <reaction evidence="15 17">
        <text>4 Fe(II)-[cytochrome c] + O2 + 8 H(+)(in) = 4 Fe(III)-[cytochrome c] + 2 H2O + 4 H(+)(out)</text>
        <dbReference type="Rhea" id="RHEA:11436"/>
        <dbReference type="Rhea" id="RHEA-COMP:10350"/>
        <dbReference type="Rhea" id="RHEA-COMP:14399"/>
        <dbReference type="ChEBI" id="CHEBI:15377"/>
        <dbReference type="ChEBI" id="CHEBI:15378"/>
        <dbReference type="ChEBI" id="CHEBI:15379"/>
        <dbReference type="ChEBI" id="CHEBI:29033"/>
        <dbReference type="ChEBI" id="CHEBI:29034"/>
        <dbReference type="EC" id="7.1.1.9"/>
    </reaction>
</comment>
<dbReference type="InterPro" id="IPR036257">
    <property type="entry name" value="Cyt_c_oxidase_su2_TM_sf"/>
</dbReference>
<dbReference type="GO" id="GO:0042773">
    <property type="term" value="P:ATP synthesis coupled electron transport"/>
    <property type="evidence" value="ECO:0007669"/>
    <property type="project" value="TreeGrafter"/>
</dbReference>
<dbReference type="EC" id="7.1.1.9" evidence="17"/>
<dbReference type="SUPFAM" id="SSF81464">
    <property type="entry name" value="Cytochrome c oxidase subunit II-like, transmembrane region"/>
    <property type="match status" value="1"/>
</dbReference>
<evidence type="ECO:0000313" key="19">
    <source>
        <dbReference type="Proteomes" id="UP000066624"/>
    </source>
</evidence>
<dbReference type="SUPFAM" id="SSF46626">
    <property type="entry name" value="Cytochrome c"/>
    <property type="match status" value="1"/>
</dbReference>
<comment type="cofactor">
    <cofactor evidence="17">
        <name>Cu cation</name>
        <dbReference type="ChEBI" id="CHEBI:23378"/>
    </cofactor>
    <text evidence="17">Binds a copper A center.</text>
</comment>
<dbReference type="SUPFAM" id="SSF49503">
    <property type="entry name" value="Cupredoxins"/>
    <property type="match status" value="1"/>
</dbReference>
<comment type="similarity">
    <text evidence="2 16">Belongs to the cytochrome c oxidase subunit 2 family.</text>
</comment>
<dbReference type="RefSeq" id="WP_049725560.1">
    <property type="nucleotide sequence ID" value="NZ_CP012154.1"/>
</dbReference>
<protein>
    <recommendedName>
        <fullName evidence="17">Cytochrome c oxidase subunit 2</fullName>
        <ecNumber evidence="17">7.1.1.9</ecNumber>
    </recommendedName>
</protein>
<evidence type="ECO:0000256" key="12">
    <source>
        <dbReference type="ARBA" id="ARBA00023008"/>
    </source>
</evidence>
<keyword evidence="13" id="KW-0472">Membrane</keyword>
<dbReference type="Pfam" id="PF13442">
    <property type="entry name" value="Cytochrome_CBB3"/>
    <property type="match status" value="1"/>
</dbReference>
<dbReference type="InterPro" id="IPR008972">
    <property type="entry name" value="Cupredoxin"/>
</dbReference>
<dbReference type="OrthoDB" id="9781261at2"/>
<dbReference type="PROSITE" id="PS51007">
    <property type="entry name" value="CYTC"/>
    <property type="match status" value="1"/>
</dbReference>
<dbReference type="GO" id="GO:0005886">
    <property type="term" value="C:plasma membrane"/>
    <property type="evidence" value="ECO:0007669"/>
    <property type="project" value="UniProtKB-SubCell"/>
</dbReference>
<keyword evidence="10" id="KW-1133">Transmembrane helix</keyword>
<keyword evidence="4" id="KW-0349">Heme</keyword>
<dbReference type="KEGG" id="wma:WM2015_1589"/>
<dbReference type="PATRIC" id="fig|1579979.3.peg.1629"/>
<keyword evidence="9 16" id="KW-0249">Electron transport</keyword>
<dbReference type="Proteomes" id="UP000066624">
    <property type="component" value="Chromosome"/>
</dbReference>
<dbReference type="Gene3D" id="1.10.760.10">
    <property type="entry name" value="Cytochrome c-like domain"/>
    <property type="match status" value="1"/>
</dbReference>
<proteinExistence type="inferred from homology"/>
<dbReference type="InterPro" id="IPR014222">
    <property type="entry name" value="Cyt_c_oxidase_su2"/>
</dbReference>
<keyword evidence="12 17" id="KW-0186">Copper</keyword>
<dbReference type="GO" id="GO:0020037">
    <property type="term" value="F:heme binding"/>
    <property type="evidence" value="ECO:0007669"/>
    <property type="project" value="InterPro"/>
</dbReference>
<comment type="subcellular location">
    <subcellularLocation>
        <location evidence="16">Cell membrane</location>
        <topology evidence="16">Multi-pass membrane protein</topology>
    </subcellularLocation>
    <subcellularLocation>
        <location evidence="1">Membrane</location>
        <topology evidence="1">Multi-pass membrane protein</topology>
    </subcellularLocation>
</comment>
<evidence type="ECO:0000256" key="8">
    <source>
        <dbReference type="ARBA" id="ARBA00022967"/>
    </source>
</evidence>
<keyword evidence="8" id="KW-1278">Translocase</keyword>
<dbReference type="GO" id="GO:0016491">
    <property type="term" value="F:oxidoreductase activity"/>
    <property type="evidence" value="ECO:0007669"/>
    <property type="project" value="InterPro"/>
</dbReference>
<dbReference type="InterPro" id="IPR045187">
    <property type="entry name" value="CcO_II"/>
</dbReference>
<dbReference type="InterPro" id="IPR002429">
    <property type="entry name" value="CcO_II-like_C"/>
</dbReference>
<dbReference type="PROSITE" id="PS50857">
    <property type="entry name" value="COX2_CUA"/>
    <property type="match status" value="1"/>
</dbReference>